<feature type="domain" description="AB hydrolase-1" evidence="2">
    <location>
        <begin position="20"/>
        <end position="247"/>
    </location>
</feature>
<evidence type="ECO:0000256" key="1">
    <source>
        <dbReference type="ARBA" id="ARBA00022801"/>
    </source>
</evidence>
<gene>
    <name evidence="3" type="ORF">GGQ55_002173</name>
</gene>
<dbReference type="AlphaFoldDB" id="A0A853CD03"/>
<keyword evidence="4" id="KW-1185">Reference proteome</keyword>
<dbReference type="InterPro" id="IPR000073">
    <property type="entry name" value="AB_hydrolase_1"/>
</dbReference>
<evidence type="ECO:0000313" key="3">
    <source>
        <dbReference type="EMBL" id="NYJ05895.1"/>
    </source>
</evidence>
<dbReference type="InterPro" id="IPR050266">
    <property type="entry name" value="AB_hydrolase_sf"/>
</dbReference>
<sequence length="258" mass="26739">MRTFRAGGVAVSERGAGPPILLVHAGGSTGAVWNPVAERLAGAFRVLVYDRPTYRTPRPVGGAEAVAAEVADLLTVAGAVDEPLLVVGHSSGAVVVLETALQQRFAGLLLYEPPVGRPIDGEALRRARAALDRGDPREAMIIHARDIVGAHRLGVLVFRLLPFVGRPLLAHAAGQIADDEALESLGVGVDRYAAVDVPVLLLGGERSPAHLRAGLDALAAVLPRADPVEILAGQGHIATVRAPDQVAVVIAGFAGRVL</sequence>
<dbReference type="InterPro" id="IPR029058">
    <property type="entry name" value="AB_hydrolase_fold"/>
</dbReference>
<accession>A0A853CD03</accession>
<dbReference type="Proteomes" id="UP000541969">
    <property type="component" value="Unassembled WGS sequence"/>
</dbReference>
<organism evidence="3 4">
    <name type="scientific">Petropleomorpha daqingensis</name>
    <dbReference type="NCBI Taxonomy" id="2026353"/>
    <lineage>
        <taxon>Bacteria</taxon>
        <taxon>Bacillati</taxon>
        <taxon>Actinomycetota</taxon>
        <taxon>Actinomycetes</taxon>
        <taxon>Geodermatophilales</taxon>
        <taxon>Geodermatophilaceae</taxon>
        <taxon>Petropleomorpha</taxon>
    </lineage>
</organism>
<protein>
    <submittedName>
        <fullName evidence="3">Pimeloyl-ACP methyl ester carboxylesterase</fullName>
    </submittedName>
</protein>
<dbReference type="GO" id="GO:0016787">
    <property type="term" value="F:hydrolase activity"/>
    <property type="evidence" value="ECO:0007669"/>
    <property type="project" value="UniProtKB-KW"/>
</dbReference>
<dbReference type="RefSeq" id="WP_179716628.1">
    <property type="nucleotide sequence ID" value="NZ_JACBZT010000001.1"/>
</dbReference>
<dbReference type="SUPFAM" id="SSF53474">
    <property type="entry name" value="alpha/beta-Hydrolases"/>
    <property type="match status" value="1"/>
</dbReference>
<dbReference type="EMBL" id="JACBZT010000001">
    <property type="protein sequence ID" value="NYJ05895.1"/>
    <property type="molecule type" value="Genomic_DNA"/>
</dbReference>
<dbReference type="Pfam" id="PF12697">
    <property type="entry name" value="Abhydrolase_6"/>
    <property type="match status" value="1"/>
</dbReference>
<dbReference type="PANTHER" id="PTHR43798">
    <property type="entry name" value="MONOACYLGLYCEROL LIPASE"/>
    <property type="match status" value="1"/>
</dbReference>
<comment type="caution">
    <text evidence="3">The sequence shown here is derived from an EMBL/GenBank/DDBJ whole genome shotgun (WGS) entry which is preliminary data.</text>
</comment>
<reference evidence="3 4" key="1">
    <citation type="submission" date="2020-07" db="EMBL/GenBank/DDBJ databases">
        <title>Sequencing the genomes of 1000 actinobacteria strains.</title>
        <authorList>
            <person name="Klenk H.-P."/>
        </authorList>
    </citation>
    <scope>NUCLEOTIDE SEQUENCE [LARGE SCALE GENOMIC DNA]</scope>
    <source>
        <strain evidence="3 4">DSM 104001</strain>
    </source>
</reference>
<dbReference type="GO" id="GO:0016020">
    <property type="term" value="C:membrane"/>
    <property type="evidence" value="ECO:0007669"/>
    <property type="project" value="TreeGrafter"/>
</dbReference>
<name>A0A853CD03_9ACTN</name>
<keyword evidence="1" id="KW-0378">Hydrolase</keyword>
<evidence type="ECO:0000259" key="2">
    <source>
        <dbReference type="Pfam" id="PF12697"/>
    </source>
</evidence>
<proteinExistence type="predicted"/>
<evidence type="ECO:0000313" key="4">
    <source>
        <dbReference type="Proteomes" id="UP000541969"/>
    </source>
</evidence>
<dbReference type="Gene3D" id="3.40.50.1820">
    <property type="entry name" value="alpha/beta hydrolase"/>
    <property type="match status" value="1"/>
</dbReference>
<dbReference type="PANTHER" id="PTHR43798:SF31">
    <property type="entry name" value="AB HYDROLASE SUPERFAMILY PROTEIN YCLE"/>
    <property type="match status" value="1"/>
</dbReference>